<feature type="domain" description="Mur ligase C-terminal" evidence="5">
    <location>
        <begin position="405"/>
        <end position="525"/>
    </location>
</feature>
<evidence type="ECO:0000256" key="4">
    <source>
        <dbReference type="SAM" id="Phobius"/>
    </source>
</evidence>
<gene>
    <name evidence="7" type="ORF">DWY25_08265</name>
</gene>
<dbReference type="InterPro" id="IPR036615">
    <property type="entry name" value="Mur_ligase_C_dom_sf"/>
</dbReference>
<evidence type="ECO:0000313" key="8">
    <source>
        <dbReference type="Proteomes" id="UP000284178"/>
    </source>
</evidence>
<keyword evidence="3" id="KW-0067">ATP-binding</keyword>
<evidence type="ECO:0000313" key="7">
    <source>
        <dbReference type="EMBL" id="RGR74763.1"/>
    </source>
</evidence>
<organism evidence="7 8">
    <name type="scientific">Holdemania filiformis</name>
    <dbReference type="NCBI Taxonomy" id="61171"/>
    <lineage>
        <taxon>Bacteria</taxon>
        <taxon>Bacillati</taxon>
        <taxon>Bacillota</taxon>
        <taxon>Erysipelotrichia</taxon>
        <taxon>Erysipelotrichales</taxon>
        <taxon>Erysipelotrichaceae</taxon>
        <taxon>Holdemania</taxon>
    </lineage>
</organism>
<dbReference type="Pfam" id="PF08245">
    <property type="entry name" value="Mur_ligase_M"/>
    <property type="match status" value="1"/>
</dbReference>
<keyword evidence="1 7" id="KW-0436">Ligase</keyword>
<keyword evidence="4" id="KW-1133">Transmembrane helix</keyword>
<dbReference type="InterPro" id="IPR051046">
    <property type="entry name" value="MurCDEF_CellWall_CoF430Synth"/>
</dbReference>
<dbReference type="PANTHER" id="PTHR43024">
    <property type="entry name" value="UDP-N-ACETYLMURAMOYL-TRIPEPTIDE--D-ALANYL-D-ALANINE LIGASE"/>
    <property type="match status" value="1"/>
</dbReference>
<feature type="domain" description="Mur ligase central" evidence="6">
    <location>
        <begin position="194"/>
        <end position="382"/>
    </location>
</feature>
<dbReference type="InterPro" id="IPR036565">
    <property type="entry name" value="Mur-like_cat_sf"/>
</dbReference>
<dbReference type="Gene3D" id="3.40.1190.10">
    <property type="entry name" value="Mur-like, catalytic domain"/>
    <property type="match status" value="1"/>
</dbReference>
<keyword evidence="4" id="KW-0472">Membrane</keyword>
<name>A0A412G2V3_9FIRM</name>
<keyword evidence="2" id="KW-0547">Nucleotide-binding</keyword>
<dbReference type="InterPro" id="IPR013221">
    <property type="entry name" value="Mur_ligase_cen"/>
</dbReference>
<keyword evidence="8" id="KW-1185">Reference proteome</keyword>
<feature type="transmembrane region" description="Helical" evidence="4">
    <location>
        <begin position="82"/>
        <end position="98"/>
    </location>
</feature>
<feature type="transmembrane region" description="Helical" evidence="4">
    <location>
        <begin position="56"/>
        <end position="76"/>
    </location>
</feature>
<dbReference type="EMBL" id="QRUP01000008">
    <property type="protein sequence ID" value="RGR74763.1"/>
    <property type="molecule type" value="Genomic_DNA"/>
</dbReference>
<dbReference type="SUPFAM" id="SSF53244">
    <property type="entry name" value="MurD-like peptide ligases, peptide-binding domain"/>
    <property type="match status" value="1"/>
</dbReference>
<sequence>MEFLRQIQDFLEKVLFSALLLCMMVIPWKHALHMFQQNRYEPGRYIQWGKDQLKVWKHWLFPVLILVLALGCIVIPDYRLGKIATVWLAVFVGGVTLYREKKKNYIKPLAVTARVKRQIAVMLVLNCLWLIPAVMLTDYPLWALWVVAACWINWLLIFPMAWITSPFEKLIKKHYMKLAKEILKSHDRLIKIGITGSYGKTSSKNILQQILSEKFYSLPTPASFNTPMGITITIREQLKPTHEVFICEMGADHVGDIEQLMDFVQPQIGLVTSIGPQHLNTFGSQENIVTEKMKMIEKLPVTGFGVLNKDNELIRNYYIKNKCPIAWYGIEQEDVDYRAVNISFGPQGSSFDIHTREGADIPFKTRLLGEHNIANILAAVAVGRHLGVSWEQLQSAVAQVRYVEHRLEVKKINGYTFIDDAFNSNPVGSAMSLQVLKTMPGTRFIVTPGMIDLGPRQHEINKQFGMKMKDCADEVILVGKRQTEPIVEGLQACGFDMAHVHIVATVKEAFGLVYQKAAYTDTILLENDLPDAFNQ</sequence>
<dbReference type="Proteomes" id="UP000284178">
    <property type="component" value="Unassembled WGS sequence"/>
</dbReference>
<evidence type="ECO:0000256" key="3">
    <source>
        <dbReference type="ARBA" id="ARBA00022840"/>
    </source>
</evidence>
<dbReference type="InterPro" id="IPR004101">
    <property type="entry name" value="Mur_ligase_C"/>
</dbReference>
<feature type="transmembrane region" description="Helical" evidence="4">
    <location>
        <begin position="119"/>
        <end position="136"/>
    </location>
</feature>
<comment type="caution">
    <text evidence="7">The sequence shown here is derived from an EMBL/GenBank/DDBJ whole genome shotgun (WGS) entry which is preliminary data.</text>
</comment>
<dbReference type="GO" id="GO:0016881">
    <property type="term" value="F:acid-amino acid ligase activity"/>
    <property type="evidence" value="ECO:0007669"/>
    <property type="project" value="InterPro"/>
</dbReference>
<accession>A0A412G2V3</accession>
<keyword evidence="4" id="KW-0812">Transmembrane</keyword>
<evidence type="ECO:0000259" key="5">
    <source>
        <dbReference type="Pfam" id="PF02875"/>
    </source>
</evidence>
<proteinExistence type="predicted"/>
<dbReference type="GO" id="GO:0005524">
    <property type="term" value="F:ATP binding"/>
    <property type="evidence" value="ECO:0007669"/>
    <property type="project" value="UniProtKB-KW"/>
</dbReference>
<dbReference type="RefSeq" id="WP_117894840.1">
    <property type="nucleotide sequence ID" value="NZ_CABJCV010000008.1"/>
</dbReference>
<dbReference type="GeneID" id="83015397"/>
<dbReference type="SUPFAM" id="SSF53623">
    <property type="entry name" value="MurD-like peptide ligases, catalytic domain"/>
    <property type="match status" value="1"/>
</dbReference>
<evidence type="ECO:0000259" key="6">
    <source>
        <dbReference type="Pfam" id="PF08245"/>
    </source>
</evidence>
<evidence type="ECO:0000256" key="1">
    <source>
        <dbReference type="ARBA" id="ARBA00022598"/>
    </source>
</evidence>
<dbReference type="PANTHER" id="PTHR43024:SF1">
    <property type="entry name" value="UDP-N-ACETYLMURAMOYL-TRIPEPTIDE--D-ALANYL-D-ALANINE LIGASE"/>
    <property type="match status" value="1"/>
</dbReference>
<protein>
    <submittedName>
        <fullName evidence="7">UDP-N-acetylmuramoyl-tripeptide--D-alanyl-D-alanine ligase</fullName>
    </submittedName>
</protein>
<feature type="transmembrane region" description="Helical" evidence="4">
    <location>
        <begin position="142"/>
        <end position="163"/>
    </location>
</feature>
<dbReference type="Gene3D" id="3.90.190.20">
    <property type="entry name" value="Mur ligase, C-terminal domain"/>
    <property type="match status" value="1"/>
</dbReference>
<feature type="transmembrane region" description="Helical" evidence="4">
    <location>
        <begin position="14"/>
        <end position="35"/>
    </location>
</feature>
<evidence type="ECO:0000256" key="2">
    <source>
        <dbReference type="ARBA" id="ARBA00022741"/>
    </source>
</evidence>
<dbReference type="Pfam" id="PF02875">
    <property type="entry name" value="Mur_ligase_C"/>
    <property type="match status" value="1"/>
</dbReference>
<reference evidence="7 8" key="1">
    <citation type="submission" date="2018-08" db="EMBL/GenBank/DDBJ databases">
        <title>A genome reference for cultivated species of the human gut microbiota.</title>
        <authorList>
            <person name="Zou Y."/>
            <person name="Xue W."/>
            <person name="Luo G."/>
        </authorList>
    </citation>
    <scope>NUCLEOTIDE SEQUENCE [LARGE SCALE GENOMIC DNA]</scope>
    <source>
        <strain evidence="7 8">AF24-29</strain>
    </source>
</reference>
<dbReference type="AlphaFoldDB" id="A0A412G2V3"/>